<dbReference type="PANTHER" id="PTHR10264">
    <property type="entry name" value="BAND 7 PROTEIN-RELATED"/>
    <property type="match status" value="1"/>
</dbReference>
<protein>
    <recommendedName>
        <fullName evidence="2">Band 7 domain-containing protein</fullName>
    </recommendedName>
</protein>
<keyword evidence="4" id="KW-1185">Reference proteome</keyword>
<dbReference type="EMBL" id="BAED01000020">
    <property type="protein sequence ID" value="GAB04622.1"/>
    <property type="molecule type" value="Genomic_DNA"/>
</dbReference>
<dbReference type="PANTHER" id="PTHR10264:SF83">
    <property type="entry name" value="BLL5629 PROTEIN"/>
    <property type="match status" value="1"/>
</dbReference>
<organism evidence="3 4">
    <name type="scientific">Gordonia amarae NBRC 15530</name>
    <dbReference type="NCBI Taxonomy" id="1075090"/>
    <lineage>
        <taxon>Bacteria</taxon>
        <taxon>Bacillati</taxon>
        <taxon>Actinomycetota</taxon>
        <taxon>Actinomycetes</taxon>
        <taxon>Mycobacteriales</taxon>
        <taxon>Gordoniaceae</taxon>
        <taxon>Gordonia</taxon>
    </lineage>
</organism>
<dbReference type="OrthoDB" id="3285280at2"/>
<dbReference type="InterPro" id="IPR036013">
    <property type="entry name" value="Band_7/SPFH_dom_sf"/>
</dbReference>
<dbReference type="Proteomes" id="UP000006023">
    <property type="component" value="Unassembled WGS sequence"/>
</dbReference>
<dbReference type="Pfam" id="PF01145">
    <property type="entry name" value="Band_7"/>
    <property type="match status" value="1"/>
</dbReference>
<dbReference type="Gene3D" id="3.30.479.30">
    <property type="entry name" value="Band 7 domain"/>
    <property type="match status" value="1"/>
</dbReference>
<dbReference type="GO" id="GO:0005886">
    <property type="term" value="C:plasma membrane"/>
    <property type="evidence" value="ECO:0007669"/>
    <property type="project" value="InterPro"/>
</dbReference>
<dbReference type="CDD" id="cd13438">
    <property type="entry name" value="SPFH_eoslipins_u2"/>
    <property type="match status" value="1"/>
</dbReference>
<name>G7GLZ7_9ACTN</name>
<comment type="similarity">
    <text evidence="1">Belongs to the band 7/mec-2 family.</text>
</comment>
<evidence type="ECO:0000313" key="3">
    <source>
        <dbReference type="EMBL" id="GAB04622.1"/>
    </source>
</evidence>
<dbReference type="RefSeq" id="WP_005184079.1">
    <property type="nucleotide sequence ID" value="NZ_BAED01000020.1"/>
</dbReference>
<dbReference type="eggNOG" id="COG0330">
    <property type="taxonomic scope" value="Bacteria"/>
</dbReference>
<sequence>MSLINTRRVVNPGETVLEYRDGKLARVLSPGVYRERRRAAYTTVDTRERIVPVALQEILTSDGVPVRVSLSITLAVADAVLNTERSGEPVAVVYLATQIALRTACASVTADELIGRTDVLDVGTLMTAAATAGERVGIEVRSVAVRDVVLPHEIRTAAMELITAKVRGQAKLEAARAETAALRSMANAGRLLDAHPALAQLRMVQEVPYGTKVVLAVGAPDTPADD</sequence>
<gene>
    <name evidence="3" type="ORF">GOAMR_20_01700</name>
</gene>
<dbReference type="SUPFAM" id="SSF117892">
    <property type="entry name" value="Band 7/SPFH domain"/>
    <property type="match status" value="1"/>
</dbReference>
<evidence type="ECO:0000256" key="1">
    <source>
        <dbReference type="ARBA" id="ARBA00008164"/>
    </source>
</evidence>
<reference evidence="3 4" key="1">
    <citation type="submission" date="2011-11" db="EMBL/GenBank/DDBJ databases">
        <title>Whole genome shotgun sequence of Gordonia amarae NBRC 15530.</title>
        <authorList>
            <person name="Takarada H."/>
            <person name="Hosoyama A."/>
            <person name="Tsuchikane K."/>
            <person name="Katsumata H."/>
            <person name="Yamazaki S."/>
            <person name="Fujita N."/>
        </authorList>
    </citation>
    <scope>NUCLEOTIDE SEQUENCE [LARGE SCALE GENOMIC DNA]</scope>
    <source>
        <strain evidence="3 4">NBRC 15530</strain>
    </source>
</reference>
<dbReference type="PRINTS" id="PR00721">
    <property type="entry name" value="STOMATIN"/>
</dbReference>
<dbReference type="InterPro" id="IPR001107">
    <property type="entry name" value="Band_7"/>
</dbReference>
<evidence type="ECO:0000259" key="2">
    <source>
        <dbReference type="SMART" id="SM00244"/>
    </source>
</evidence>
<comment type="caution">
    <text evidence="3">The sequence shown here is derived from an EMBL/GenBank/DDBJ whole genome shotgun (WGS) entry which is preliminary data.</text>
</comment>
<proteinExistence type="inferred from homology"/>
<dbReference type="SMART" id="SM00244">
    <property type="entry name" value="PHB"/>
    <property type="match status" value="1"/>
</dbReference>
<feature type="domain" description="Band 7" evidence="2">
    <location>
        <begin position="5"/>
        <end position="162"/>
    </location>
</feature>
<dbReference type="InterPro" id="IPR043202">
    <property type="entry name" value="Band-7_stomatin-like"/>
</dbReference>
<dbReference type="InterPro" id="IPR001972">
    <property type="entry name" value="Stomatin_HflK_fam"/>
</dbReference>
<dbReference type="AlphaFoldDB" id="G7GLZ7"/>
<evidence type="ECO:0000313" key="4">
    <source>
        <dbReference type="Proteomes" id="UP000006023"/>
    </source>
</evidence>
<dbReference type="STRING" id="1075090.GOAMR_20_01700"/>
<accession>G7GLZ7</accession>